<protein>
    <submittedName>
        <fullName evidence="1">Uncharacterized protein</fullName>
    </submittedName>
</protein>
<organism evidence="1">
    <name type="scientific">Caldiarchaeum subterraneum</name>
    <dbReference type="NCBI Taxonomy" id="311458"/>
    <lineage>
        <taxon>Archaea</taxon>
        <taxon>Nitrososphaerota</taxon>
        <taxon>Candidatus Caldarchaeales</taxon>
        <taxon>Candidatus Caldarchaeaceae</taxon>
        <taxon>Candidatus Caldarchaeum</taxon>
    </lineage>
</organism>
<proteinExistence type="predicted"/>
<sequence length="625" mass="71428">MNVVYGGHELILYPSFYPHELRFFRVENAEDASQLIAQTSTTGTVKGLHLYLAPLKPAAKRLNNTKINFIQEVDRLYYLVINLDKRPWNNSAVADLLMNSISRDSVAAKLNGQPVYLPILSYQGDYIYVADISESLRMKSFSIDSSELRKLKITAIKLSVQEVEEEAVEAVASELGKLGNVSVVKDGADDWDFKLSSISLNNFFQKNTVWANGIYFDLDAYQGYSLAAAIYRQSVNMSSEPQSIYNKILYGRYSNEFEKMLLVRQLVRWGIKHGGIIPLFITYRHYMFNDDWDEGIYNMAVNPLTGISTDVFYRTVKLKLFPWNGWLLIGHNDTEDCSYNPFMFEKTLYCRAILMLVSDSAFIHQPYNGSWEVNRVVWYAVEKGGVKVPEDSYIFTDRKAAAADSRVLYRVLLGKFHHGAEMRLADILYSYHFLKKHINQFPPAVQERVNRLVALRLLNTTESVIPLAGLNLTKRDMWLELYLNYTHPDDVKVAAFLPPWTMLPWELLSLADTAVSTGKTISSINLVKDPQLPALFKELKNVNHVPDFLSKFVTQEEAKHRWELLDGWFSQHGHLLVTNGPYYLDSDNSSTKILKAFRSPAYPLGVGSYDYLSVPRFSKIIGVEP</sequence>
<gene>
    <name evidence="1" type="ORF">ENM11_02440</name>
</gene>
<accession>A0A7C5LBX3</accession>
<reference evidence="1" key="1">
    <citation type="journal article" date="2020" name="mSystems">
        <title>Genome- and Community-Level Interaction Insights into Carbon Utilization and Element Cycling Functions of Hydrothermarchaeota in Hydrothermal Sediment.</title>
        <authorList>
            <person name="Zhou Z."/>
            <person name="Liu Y."/>
            <person name="Xu W."/>
            <person name="Pan J."/>
            <person name="Luo Z.H."/>
            <person name="Li M."/>
        </authorList>
    </citation>
    <scope>NUCLEOTIDE SEQUENCE [LARGE SCALE GENOMIC DNA]</scope>
    <source>
        <strain evidence="1">SpSt-1056</strain>
    </source>
</reference>
<name>A0A7C5LBX3_CALS0</name>
<dbReference type="AlphaFoldDB" id="A0A7C5LBX3"/>
<evidence type="ECO:0000313" key="1">
    <source>
        <dbReference type="EMBL" id="HHK67999.1"/>
    </source>
</evidence>
<feature type="non-terminal residue" evidence="1">
    <location>
        <position position="625"/>
    </location>
</feature>
<dbReference type="EMBL" id="DRWN01000022">
    <property type="protein sequence ID" value="HHK67999.1"/>
    <property type="molecule type" value="Genomic_DNA"/>
</dbReference>
<comment type="caution">
    <text evidence="1">The sequence shown here is derived from an EMBL/GenBank/DDBJ whole genome shotgun (WGS) entry which is preliminary data.</text>
</comment>